<protein>
    <submittedName>
        <fullName evidence="1">Uncharacterized protein</fullName>
    </submittedName>
</protein>
<name>A0A078MCB8_9PSED</name>
<proteinExistence type="predicted"/>
<gene>
    <name evidence="1" type="ORF">BN1049_01277</name>
</gene>
<dbReference type="AlphaFoldDB" id="A0A078MCB8"/>
<accession>A0A078MCB8</accession>
<dbReference type="EMBL" id="LK391969">
    <property type="protein sequence ID" value="CEF26348.1"/>
    <property type="molecule type" value="Genomic_DNA"/>
</dbReference>
<sequence length="37" mass="4208">MTMDLVIASQVQNEKRLANLRAFLMMVPAPRVELGTY</sequence>
<organism evidence="1">
    <name type="scientific">Pseudomonas saudimassiliensis</name>
    <dbReference type="NCBI Taxonomy" id="1461581"/>
    <lineage>
        <taxon>Bacteria</taxon>
        <taxon>Pseudomonadati</taxon>
        <taxon>Pseudomonadota</taxon>
        <taxon>Gammaproteobacteria</taxon>
        <taxon>Pseudomonadales</taxon>
        <taxon>Pseudomonadaceae</taxon>
        <taxon>Pseudomonas</taxon>
    </lineage>
</organism>
<reference evidence="1" key="1">
    <citation type="submission" date="2014-07" db="EMBL/GenBank/DDBJ databases">
        <authorList>
            <person name="Urmite Genomes Urmite Genomes"/>
        </authorList>
    </citation>
    <scope>NUCLEOTIDE SEQUENCE</scope>
    <source>
        <strain evidence="1">12M76_air</strain>
    </source>
</reference>
<dbReference type="EMBL" id="LM997413">
    <property type="protein sequence ID" value="CEA03920.1"/>
    <property type="molecule type" value="Genomic_DNA"/>
</dbReference>
<dbReference type="PATRIC" id="fig|1461581.3.peg.1253"/>
<evidence type="ECO:0000313" key="1">
    <source>
        <dbReference type="EMBL" id="CEA03920.1"/>
    </source>
</evidence>